<dbReference type="Pfam" id="PF01869">
    <property type="entry name" value="BcrAD_BadFG"/>
    <property type="match status" value="1"/>
</dbReference>
<dbReference type="EMBL" id="JACHJJ010000037">
    <property type="protein sequence ID" value="MBB5967691.1"/>
    <property type="molecule type" value="Genomic_DNA"/>
</dbReference>
<proteinExistence type="predicted"/>
<evidence type="ECO:0000259" key="2">
    <source>
        <dbReference type="Pfam" id="PF01869"/>
    </source>
</evidence>
<keyword evidence="3" id="KW-0808">Transferase</keyword>
<dbReference type="InterPro" id="IPR052519">
    <property type="entry name" value="Euk-type_GlcNAc_Kinase"/>
</dbReference>
<feature type="compositionally biased region" description="Basic residues" evidence="1">
    <location>
        <begin position="1"/>
        <end position="10"/>
    </location>
</feature>
<accession>A0A841DC45</accession>
<keyword evidence="4" id="KW-1185">Reference proteome</keyword>
<dbReference type="PANTHER" id="PTHR43190:SF3">
    <property type="entry name" value="N-ACETYL-D-GLUCOSAMINE KINASE"/>
    <property type="match status" value="1"/>
</dbReference>
<dbReference type="GO" id="GO:0016301">
    <property type="term" value="F:kinase activity"/>
    <property type="evidence" value="ECO:0007669"/>
    <property type="project" value="UniProtKB-KW"/>
</dbReference>
<dbReference type="InterPro" id="IPR043129">
    <property type="entry name" value="ATPase_NBD"/>
</dbReference>
<evidence type="ECO:0000313" key="4">
    <source>
        <dbReference type="Proteomes" id="UP000562352"/>
    </source>
</evidence>
<protein>
    <submittedName>
        <fullName evidence="3">N-acetylglucosamine kinase-like BadF-type ATPase</fullName>
    </submittedName>
</protein>
<evidence type="ECO:0000313" key="3">
    <source>
        <dbReference type="EMBL" id="MBB5967691.1"/>
    </source>
</evidence>
<feature type="domain" description="ATPase BadF/BadG/BcrA/BcrD type" evidence="2">
    <location>
        <begin position="43"/>
        <end position="335"/>
    </location>
</feature>
<reference evidence="3 4" key="1">
    <citation type="submission" date="2020-08" db="EMBL/GenBank/DDBJ databases">
        <title>Genomic Encyclopedia of Type Strains, Phase III (KMG-III): the genomes of soil and plant-associated and newly described type strains.</title>
        <authorList>
            <person name="Whitman W."/>
        </authorList>
    </citation>
    <scope>NUCLEOTIDE SEQUENCE [LARGE SCALE GENOMIC DNA]</scope>
    <source>
        <strain evidence="3 4">CECT 3303</strain>
    </source>
</reference>
<comment type="caution">
    <text evidence="3">The sequence shown here is derived from an EMBL/GenBank/DDBJ whole genome shotgun (WGS) entry which is preliminary data.</text>
</comment>
<organism evidence="3 4">
    <name type="scientific">Planomonospora venezuelensis</name>
    <dbReference type="NCBI Taxonomy" id="1999"/>
    <lineage>
        <taxon>Bacteria</taxon>
        <taxon>Bacillati</taxon>
        <taxon>Actinomycetota</taxon>
        <taxon>Actinomycetes</taxon>
        <taxon>Streptosporangiales</taxon>
        <taxon>Streptosporangiaceae</taxon>
        <taxon>Planomonospora</taxon>
    </lineage>
</organism>
<gene>
    <name evidence="3" type="ORF">FHS22_007004</name>
</gene>
<dbReference type="SUPFAM" id="SSF53067">
    <property type="entry name" value="Actin-like ATPase domain"/>
    <property type="match status" value="2"/>
</dbReference>
<dbReference type="Gene3D" id="3.30.420.40">
    <property type="match status" value="2"/>
</dbReference>
<evidence type="ECO:0000256" key="1">
    <source>
        <dbReference type="SAM" id="MobiDB-lite"/>
    </source>
</evidence>
<dbReference type="AlphaFoldDB" id="A0A841DC45"/>
<name>A0A841DC45_PLAVE</name>
<keyword evidence="3" id="KW-0418">Kinase</keyword>
<feature type="region of interest" description="Disordered" evidence="1">
    <location>
        <begin position="1"/>
        <end position="27"/>
    </location>
</feature>
<feature type="compositionally biased region" description="Low complexity" evidence="1">
    <location>
        <begin position="17"/>
        <end position="27"/>
    </location>
</feature>
<dbReference type="Proteomes" id="UP000562352">
    <property type="component" value="Unassembled WGS sequence"/>
</dbReference>
<dbReference type="RefSeq" id="WP_338048089.1">
    <property type="nucleotide sequence ID" value="NZ_BAAAWZ010000001.1"/>
</dbReference>
<dbReference type="PANTHER" id="PTHR43190">
    <property type="entry name" value="N-ACETYL-D-GLUCOSAMINE KINASE"/>
    <property type="match status" value="1"/>
</dbReference>
<dbReference type="InterPro" id="IPR002731">
    <property type="entry name" value="ATPase_BadF"/>
</dbReference>
<sequence length="358" mass="36157">MHTRAGRRVRAVGGGPAADRAAAGARPYAPAPGGIAVRTVLAVDGGNSKTDLALVAGDGTVLATGRTGPFVPQSAGVSAAADVVERGAGALRDGMAAPYADVMAAFLAGADFPPEEEALRAEFRARGCAGEVSVANDAFAVLRAGASQPWGVVVVCGAGMNAAGVSPSGEVARFPALGRRSGDWGGGEDLADLVLWHAARMEDGRGPATALAELVVTHFGTTGVAEVVLALHFGELDPVRLHELVPGLFAVAADGDSVARGVVARQAEEVAVMAEVCLERLDLLDTPAEVVLGGSVLTARDPYMHGLIEAAVGAAAPLARVVVGSLPPVAGAALAGLDLLGAAETARTRVREHFRRNR</sequence>